<sequence length="463" mass="52514">MTSLPSLTLHTDPTHDGRKMSRHFIFEQRQPEQPNVLLIGQSGSGKTTVCYRLLHDWLTRNEDSSISDFDLVVYTSLSHVSITDSLVDSIRHNLLSADTDLTDGDIDGIIKSHVDSLLLIFDSLDDINLTDLDLTDHSTTLTIGKLLTSDQLPLVTKLITSSSSAVDDLFHGLDVHIAGLDNAQMRDYVARYFLNEPMIGANILHHITKSVVTSDFCRLPLLLRMVCDIAKRPNSINIAEVMHMHVFYSFVIQNEFGKYCEEHGADSAYFVQFSRLLGHLALEMLLKNQSVDFQEKRILTADERAMIGLGLKARFRETAARLAEIADECPERFETILDNITKVPSLHYLMLFLCGNSAPCCRAILKRVHKQEEFRLLMSEYLYEYQEADDECSQILSVLRWLNTNICFRGDQSQYQQRATFSLVQRMKNAKINISSVHLNDVTSSLCLELMKVGAPHSVFDHQ</sequence>
<accession>A0A2G8LD03</accession>
<evidence type="ECO:0000259" key="1">
    <source>
        <dbReference type="PROSITE" id="PS50837"/>
    </source>
</evidence>
<dbReference type="OrthoDB" id="6381210at2759"/>
<dbReference type="AlphaFoldDB" id="A0A2G8LD03"/>
<dbReference type="PANTHER" id="PTHR46312:SF2">
    <property type="entry name" value="NUCLEOTIDE-BINDING OLIGOMERIZATION DOMAIN-CONTAINING PROTEIN 2-LIKE"/>
    <property type="match status" value="1"/>
</dbReference>
<dbReference type="Pfam" id="PF05729">
    <property type="entry name" value="NACHT"/>
    <property type="match status" value="1"/>
</dbReference>
<feature type="domain" description="NACHT" evidence="1">
    <location>
        <begin position="34"/>
        <end position="165"/>
    </location>
</feature>
<dbReference type="Proteomes" id="UP000230750">
    <property type="component" value="Unassembled WGS sequence"/>
</dbReference>
<name>A0A2G8LD03_STIJA</name>
<proteinExistence type="predicted"/>
<evidence type="ECO:0000313" key="3">
    <source>
        <dbReference type="Proteomes" id="UP000230750"/>
    </source>
</evidence>
<dbReference type="PANTHER" id="PTHR46312">
    <property type="entry name" value="NACHT DOMAIN-CONTAINING PROTEIN"/>
    <property type="match status" value="1"/>
</dbReference>
<dbReference type="EMBL" id="MRZV01000121">
    <property type="protein sequence ID" value="PIK58131.1"/>
    <property type="molecule type" value="Genomic_DNA"/>
</dbReference>
<reference evidence="2 3" key="1">
    <citation type="journal article" date="2017" name="PLoS Biol.">
        <title>The sea cucumber genome provides insights into morphological evolution and visceral regeneration.</title>
        <authorList>
            <person name="Zhang X."/>
            <person name="Sun L."/>
            <person name="Yuan J."/>
            <person name="Sun Y."/>
            <person name="Gao Y."/>
            <person name="Zhang L."/>
            <person name="Li S."/>
            <person name="Dai H."/>
            <person name="Hamel J.F."/>
            <person name="Liu C."/>
            <person name="Yu Y."/>
            <person name="Liu S."/>
            <person name="Lin W."/>
            <person name="Guo K."/>
            <person name="Jin S."/>
            <person name="Xu P."/>
            <person name="Storey K.B."/>
            <person name="Huan P."/>
            <person name="Zhang T."/>
            <person name="Zhou Y."/>
            <person name="Zhang J."/>
            <person name="Lin C."/>
            <person name="Li X."/>
            <person name="Xing L."/>
            <person name="Huo D."/>
            <person name="Sun M."/>
            <person name="Wang L."/>
            <person name="Mercier A."/>
            <person name="Li F."/>
            <person name="Yang H."/>
            <person name="Xiang J."/>
        </authorList>
    </citation>
    <scope>NUCLEOTIDE SEQUENCE [LARGE SCALE GENOMIC DNA]</scope>
    <source>
        <strain evidence="2">Shaxun</strain>
        <tissue evidence="2">Muscle</tissue>
    </source>
</reference>
<dbReference type="SUPFAM" id="SSF52540">
    <property type="entry name" value="P-loop containing nucleoside triphosphate hydrolases"/>
    <property type="match status" value="1"/>
</dbReference>
<dbReference type="InterPro" id="IPR027417">
    <property type="entry name" value="P-loop_NTPase"/>
</dbReference>
<organism evidence="2 3">
    <name type="scientific">Stichopus japonicus</name>
    <name type="common">Sea cucumber</name>
    <dbReference type="NCBI Taxonomy" id="307972"/>
    <lineage>
        <taxon>Eukaryota</taxon>
        <taxon>Metazoa</taxon>
        <taxon>Echinodermata</taxon>
        <taxon>Eleutherozoa</taxon>
        <taxon>Echinozoa</taxon>
        <taxon>Holothuroidea</taxon>
        <taxon>Aspidochirotacea</taxon>
        <taxon>Aspidochirotida</taxon>
        <taxon>Stichopodidae</taxon>
        <taxon>Apostichopus</taxon>
    </lineage>
</organism>
<comment type="caution">
    <text evidence="2">The sequence shown here is derived from an EMBL/GenBank/DDBJ whole genome shotgun (WGS) entry which is preliminary data.</text>
</comment>
<dbReference type="InterPro" id="IPR007111">
    <property type="entry name" value="NACHT_NTPase"/>
</dbReference>
<protein>
    <recommendedName>
        <fullName evidence="1">NACHT domain-containing protein</fullName>
    </recommendedName>
</protein>
<keyword evidence="3" id="KW-1185">Reference proteome</keyword>
<dbReference type="PROSITE" id="PS50837">
    <property type="entry name" value="NACHT"/>
    <property type="match status" value="1"/>
</dbReference>
<evidence type="ECO:0000313" key="2">
    <source>
        <dbReference type="EMBL" id="PIK58131.1"/>
    </source>
</evidence>
<gene>
    <name evidence="2" type="ORF">BSL78_04930</name>
</gene>
<dbReference type="Gene3D" id="3.40.50.300">
    <property type="entry name" value="P-loop containing nucleotide triphosphate hydrolases"/>
    <property type="match status" value="1"/>
</dbReference>